<sequence>MSAHGRDCSRNAAGQGAAALQAAPVTEAATSARPGLGPKAGYLSSGPPARSALQRQGGGNPRESGAHPPPQLLPSGRQEARPSGPSANPRQGQHPLPLSTRLLLGSALRPATQPGDSPVRAQRQPRQGQHPLPLSTRLLLGSALRPATQPGAPLLAAILIAGTNVSTSLQFRHSAFLNSEFVRRDQGACRMCRIGAPGQDVTGFFWQMTEGSRALSECDRHLDARSHASCTSF</sequence>
<comment type="caution">
    <text evidence="2">The sequence shown here is derived from an EMBL/GenBank/DDBJ whole genome shotgun (WGS) entry which is preliminary data.</text>
</comment>
<dbReference type="EMBL" id="JANPWB010000013">
    <property type="protein sequence ID" value="KAJ1109053.1"/>
    <property type="molecule type" value="Genomic_DNA"/>
</dbReference>
<evidence type="ECO:0000256" key="1">
    <source>
        <dbReference type="SAM" id="MobiDB-lite"/>
    </source>
</evidence>
<reference evidence="2" key="1">
    <citation type="journal article" date="2022" name="bioRxiv">
        <title>Sequencing and chromosome-scale assembly of the giantPleurodeles waltlgenome.</title>
        <authorList>
            <person name="Brown T."/>
            <person name="Elewa A."/>
            <person name="Iarovenko S."/>
            <person name="Subramanian E."/>
            <person name="Araus A.J."/>
            <person name="Petzold A."/>
            <person name="Susuki M."/>
            <person name="Suzuki K.-i.T."/>
            <person name="Hayashi T."/>
            <person name="Toyoda A."/>
            <person name="Oliveira C."/>
            <person name="Osipova E."/>
            <person name="Leigh N.D."/>
            <person name="Simon A."/>
            <person name="Yun M.H."/>
        </authorList>
    </citation>
    <scope>NUCLEOTIDE SEQUENCE</scope>
    <source>
        <strain evidence="2">20211129_DDA</strain>
        <tissue evidence="2">Liver</tissue>
    </source>
</reference>
<evidence type="ECO:0000313" key="3">
    <source>
        <dbReference type="Proteomes" id="UP001066276"/>
    </source>
</evidence>
<name>A0AAV7N3Z8_PLEWA</name>
<accession>A0AAV7N3Z8</accession>
<evidence type="ECO:0000313" key="2">
    <source>
        <dbReference type="EMBL" id="KAJ1109053.1"/>
    </source>
</evidence>
<protein>
    <submittedName>
        <fullName evidence="2">Uncharacterized protein</fullName>
    </submittedName>
</protein>
<gene>
    <name evidence="2" type="ORF">NDU88_006422</name>
</gene>
<dbReference type="Proteomes" id="UP001066276">
    <property type="component" value="Chromosome 9"/>
</dbReference>
<organism evidence="2 3">
    <name type="scientific">Pleurodeles waltl</name>
    <name type="common">Iberian ribbed newt</name>
    <dbReference type="NCBI Taxonomy" id="8319"/>
    <lineage>
        <taxon>Eukaryota</taxon>
        <taxon>Metazoa</taxon>
        <taxon>Chordata</taxon>
        <taxon>Craniata</taxon>
        <taxon>Vertebrata</taxon>
        <taxon>Euteleostomi</taxon>
        <taxon>Amphibia</taxon>
        <taxon>Batrachia</taxon>
        <taxon>Caudata</taxon>
        <taxon>Salamandroidea</taxon>
        <taxon>Salamandridae</taxon>
        <taxon>Pleurodelinae</taxon>
        <taxon>Pleurodeles</taxon>
    </lineage>
</organism>
<proteinExistence type="predicted"/>
<feature type="compositionally biased region" description="Low complexity" evidence="1">
    <location>
        <begin position="12"/>
        <end position="23"/>
    </location>
</feature>
<dbReference type="AlphaFoldDB" id="A0AAV7N3Z8"/>
<feature type="region of interest" description="Disordered" evidence="1">
    <location>
        <begin position="1"/>
        <end position="132"/>
    </location>
</feature>
<keyword evidence="3" id="KW-1185">Reference proteome</keyword>